<feature type="transmembrane region" description="Helical" evidence="6">
    <location>
        <begin position="77"/>
        <end position="95"/>
    </location>
</feature>
<keyword evidence="4 6" id="KW-1133">Transmembrane helix</keyword>
<keyword evidence="2" id="KW-0813">Transport</keyword>
<dbReference type="OrthoDB" id="9814001at2"/>
<feature type="transmembrane region" description="Helical" evidence="6">
    <location>
        <begin position="136"/>
        <end position="158"/>
    </location>
</feature>
<dbReference type="PROSITE" id="PS50850">
    <property type="entry name" value="MFS"/>
    <property type="match status" value="1"/>
</dbReference>
<keyword evidence="9" id="KW-1185">Reference proteome</keyword>
<dbReference type="GO" id="GO:0022857">
    <property type="term" value="F:transmembrane transporter activity"/>
    <property type="evidence" value="ECO:0007669"/>
    <property type="project" value="InterPro"/>
</dbReference>
<dbReference type="RefSeq" id="WP_097150535.1">
    <property type="nucleotide sequence ID" value="NZ_OBQC01000013.1"/>
</dbReference>
<feature type="transmembrane region" description="Helical" evidence="6">
    <location>
        <begin position="164"/>
        <end position="185"/>
    </location>
</feature>
<dbReference type="InterPro" id="IPR036259">
    <property type="entry name" value="MFS_trans_sf"/>
</dbReference>
<feature type="transmembrane region" description="Helical" evidence="6">
    <location>
        <begin position="370"/>
        <end position="387"/>
    </location>
</feature>
<dbReference type="EMBL" id="OBQC01000013">
    <property type="protein sequence ID" value="SOC42625.1"/>
    <property type="molecule type" value="Genomic_DNA"/>
</dbReference>
<accession>A0A285UL48</accession>
<protein>
    <submittedName>
        <fullName evidence="8">Predicted MFS family arabinose efflux permease</fullName>
    </submittedName>
</protein>
<feature type="transmembrane region" description="Helical" evidence="6">
    <location>
        <begin position="46"/>
        <end position="65"/>
    </location>
</feature>
<dbReference type="InterPro" id="IPR011701">
    <property type="entry name" value="MFS"/>
</dbReference>
<name>A0A285UL48_9BACL</name>
<evidence type="ECO:0000256" key="1">
    <source>
        <dbReference type="ARBA" id="ARBA00004651"/>
    </source>
</evidence>
<evidence type="ECO:0000256" key="5">
    <source>
        <dbReference type="ARBA" id="ARBA00023136"/>
    </source>
</evidence>
<evidence type="ECO:0000259" key="7">
    <source>
        <dbReference type="PROSITE" id="PS50850"/>
    </source>
</evidence>
<dbReference type="PANTHER" id="PTHR23531">
    <property type="entry name" value="QUINOLENE RESISTANCE PROTEIN NORA"/>
    <property type="match status" value="1"/>
</dbReference>
<feature type="transmembrane region" description="Helical" evidence="6">
    <location>
        <begin position="101"/>
        <end position="124"/>
    </location>
</feature>
<dbReference type="InterPro" id="IPR052714">
    <property type="entry name" value="MFS_Exporter"/>
</dbReference>
<dbReference type="SUPFAM" id="SSF103473">
    <property type="entry name" value="MFS general substrate transporter"/>
    <property type="match status" value="1"/>
</dbReference>
<feature type="domain" description="Major facilitator superfamily (MFS) profile" evidence="7">
    <location>
        <begin position="12"/>
        <end position="392"/>
    </location>
</feature>
<evidence type="ECO:0000313" key="8">
    <source>
        <dbReference type="EMBL" id="SOC42625.1"/>
    </source>
</evidence>
<dbReference type="Gene3D" id="1.20.1250.20">
    <property type="entry name" value="MFS general substrate transporter like domains"/>
    <property type="match status" value="1"/>
</dbReference>
<dbReference type="AlphaFoldDB" id="A0A285UL48"/>
<organism evidence="8 9">
    <name type="scientific">Ureibacillus acetophenoni</name>
    <dbReference type="NCBI Taxonomy" id="614649"/>
    <lineage>
        <taxon>Bacteria</taxon>
        <taxon>Bacillati</taxon>
        <taxon>Bacillota</taxon>
        <taxon>Bacilli</taxon>
        <taxon>Bacillales</taxon>
        <taxon>Caryophanaceae</taxon>
        <taxon>Ureibacillus</taxon>
    </lineage>
</organism>
<evidence type="ECO:0000256" key="2">
    <source>
        <dbReference type="ARBA" id="ARBA00022448"/>
    </source>
</evidence>
<feature type="transmembrane region" description="Helical" evidence="6">
    <location>
        <begin position="246"/>
        <end position="267"/>
    </location>
</feature>
<reference evidence="9" key="1">
    <citation type="submission" date="2017-08" db="EMBL/GenBank/DDBJ databases">
        <authorList>
            <person name="Varghese N."/>
            <person name="Submissions S."/>
        </authorList>
    </citation>
    <scope>NUCLEOTIDE SEQUENCE [LARGE SCALE GENOMIC DNA]</scope>
    <source>
        <strain evidence="9">JC23</strain>
    </source>
</reference>
<keyword evidence="3 6" id="KW-0812">Transmembrane</keyword>
<evidence type="ECO:0000256" key="4">
    <source>
        <dbReference type="ARBA" id="ARBA00022989"/>
    </source>
</evidence>
<feature type="transmembrane region" description="Helical" evidence="6">
    <location>
        <begin position="279"/>
        <end position="297"/>
    </location>
</feature>
<feature type="transmembrane region" description="Helical" evidence="6">
    <location>
        <begin position="12"/>
        <end position="34"/>
    </location>
</feature>
<feature type="transmembrane region" description="Helical" evidence="6">
    <location>
        <begin position="303"/>
        <end position="330"/>
    </location>
</feature>
<keyword evidence="5 6" id="KW-0472">Membrane</keyword>
<dbReference type="GO" id="GO:0005886">
    <property type="term" value="C:plasma membrane"/>
    <property type="evidence" value="ECO:0007669"/>
    <property type="project" value="UniProtKB-SubCell"/>
</dbReference>
<evidence type="ECO:0000256" key="6">
    <source>
        <dbReference type="SAM" id="Phobius"/>
    </source>
</evidence>
<sequence>MGKIKVKLWTNQYVIIIALSLVMFASFYMITAGFPIFVSTISDNPTIAGIMTTTLMTASLITRFFASVIIQKINMKLLLVISMVYFIGTIGLTFLSDAIWFLIFIRALQGIGFCMLTTLVFTMSSNIVPKSRLGEGIVFFAMSTSVGTTIGPLIAISYLSNYSFQSLLMLTLGLMAFSFVCSLFTKNNPVNKEESKANPEETKNEPFYKYMFDKRVLLPCIIVSLNYMTIAGTVNFVGAFGKEINVGGSISQFFIAQGIAMIIVRAFSGKIFDRFGHRILIIPAAISGAAGLFLLGFSTSMWMVLVSGVLFGIAFAIIHPISQAWALTLVPPEKKATANSMLLIFIDSGMAIGSVALGILASYVGYGMTFMFSATIMVIILVLYLFGSRKTESNKVAKKKPTIAKQPRLRTGLN</sequence>
<gene>
    <name evidence="8" type="ORF">SAMN05877842_11365</name>
</gene>
<dbReference type="CDD" id="cd17489">
    <property type="entry name" value="MFS_YfcJ_like"/>
    <property type="match status" value="1"/>
</dbReference>
<dbReference type="InterPro" id="IPR020846">
    <property type="entry name" value="MFS_dom"/>
</dbReference>
<feature type="transmembrane region" description="Helical" evidence="6">
    <location>
        <begin position="216"/>
        <end position="240"/>
    </location>
</feature>
<evidence type="ECO:0000256" key="3">
    <source>
        <dbReference type="ARBA" id="ARBA00022692"/>
    </source>
</evidence>
<comment type="subcellular location">
    <subcellularLocation>
        <location evidence="1">Cell membrane</location>
        <topology evidence="1">Multi-pass membrane protein</topology>
    </subcellularLocation>
</comment>
<dbReference type="PANTHER" id="PTHR23531:SF1">
    <property type="entry name" value="QUINOLENE RESISTANCE PROTEIN NORA"/>
    <property type="match status" value="1"/>
</dbReference>
<dbReference type="Proteomes" id="UP000219252">
    <property type="component" value="Unassembled WGS sequence"/>
</dbReference>
<evidence type="ECO:0000313" key="9">
    <source>
        <dbReference type="Proteomes" id="UP000219252"/>
    </source>
</evidence>
<dbReference type="Pfam" id="PF07690">
    <property type="entry name" value="MFS_1"/>
    <property type="match status" value="1"/>
</dbReference>
<feature type="transmembrane region" description="Helical" evidence="6">
    <location>
        <begin position="342"/>
        <end position="364"/>
    </location>
</feature>
<proteinExistence type="predicted"/>